<organism evidence="2 3">
    <name type="scientific">Thermus scotoductus</name>
    <dbReference type="NCBI Taxonomy" id="37636"/>
    <lineage>
        <taxon>Bacteria</taxon>
        <taxon>Thermotogati</taxon>
        <taxon>Deinococcota</taxon>
        <taxon>Deinococci</taxon>
        <taxon>Thermales</taxon>
        <taxon>Thermaceae</taxon>
        <taxon>Thermus</taxon>
    </lineage>
</organism>
<dbReference type="SUPFAM" id="SSF55729">
    <property type="entry name" value="Acyl-CoA N-acyltransferases (Nat)"/>
    <property type="match status" value="1"/>
</dbReference>
<name>A0A0N0IRC7_THESC</name>
<dbReference type="InterPro" id="IPR038764">
    <property type="entry name" value="GNAT_N_AcTrfase_prd"/>
</dbReference>
<keyword evidence="2" id="KW-0808">Transferase</keyword>
<dbReference type="InterPro" id="IPR000182">
    <property type="entry name" value="GNAT_dom"/>
</dbReference>
<evidence type="ECO:0000259" key="1">
    <source>
        <dbReference type="PROSITE" id="PS51186"/>
    </source>
</evidence>
<dbReference type="PANTHER" id="PTHR41700">
    <property type="entry name" value="GCN5-RELATED N-ACETYLTRANSFERASE"/>
    <property type="match status" value="1"/>
</dbReference>
<dbReference type="EMBL" id="LJJR01000006">
    <property type="protein sequence ID" value="KPD32565.1"/>
    <property type="molecule type" value="Genomic_DNA"/>
</dbReference>
<dbReference type="Proteomes" id="UP000053099">
    <property type="component" value="Unassembled WGS sequence"/>
</dbReference>
<proteinExistence type="predicted"/>
<dbReference type="Pfam" id="PF00583">
    <property type="entry name" value="Acetyltransf_1"/>
    <property type="match status" value="1"/>
</dbReference>
<evidence type="ECO:0000313" key="2">
    <source>
        <dbReference type="EMBL" id="KPD32565.1"/>
    </source>
</evidence>
<dbReference type="InterPro" id="IPR016181">
    <property type="entry name" value="Acyl_CoA_acyltransferase"/>
</dbReference>
<evidence type="ECO:0000313" key="3">
    <source>
        <dbReference type="Proteomes" id="UP000053099"/>
    </source>
</evidence>
<dbReference type="AlphaFoldDB" id="A0A0N0IRC7"/>
<dbReference type="Gene3D" id="3.40.630.30">
    <property type="match status" value="1"/>
</dbReference>
<gene>
    <name evidence="2" type="ORF">AN926_02710</name>
</gene>
<protein>
    <submittedName>
        <fullName evidence="2">Acetyltransferase</fullName>
    </submittedName>
</protein>
<comment type="caution">
    <text evidence="2">The sequence shown here is derived from an EMBL/GenBank/DDBJ whole genome shotgun (WGS) entry which is preliminary data.</text>
</comment>
<dbReference type="PATRIC" id="fig|37636.3.peg.2259"/>
<reference evidence="2 3" key="1">
    <citation type="submission" date="2015-09" db="EMBL/GenBank/DDBJ databases">
        <title>Draft genome sequence of Thermus scotoductus strain K1 isolated from a geothermal spring in Nagorno-Karabakh, Armenia.</title>
        <authorList>
            <person name="Saghatelyan A."/>
            <person name="Poghosyan L."/>
            <person name="Panosyan H."/>
            <person name="Birkeland N.-K."/>
        </authorList>
    </citation>
    <scope>NUCLEOTIDE SEQUENCE [LARGE SCALE GENOMIC DNA]</scope>
    <source>
        <strain evidence="2 3">K1</strain>
    </source>
</reference>
<dbReference type="GO" id="GO:0016747">
    <property type="term" value="F:acyltransferase activity, transferring groups other than amino-acyl groups"/>
    <property type="evidence" value="ECO:0007669"/>
    <property type="project" value="InterPro"/>
</dbReference>
<feature type="domain" description="N-acetyltransferase" evidence="1">
    <location>
        <begin position="4"/>
        <end position="158"/>
    </location>
</feature>
<dbReference type="PROSITE" id="PS51186">
    <property type="entry name" value="GNAT"/>
    <property type="match status" value="1"/>
</dbReference>
<accession>A0A0N0IRC7</accession>
<dbReference type="PANTHER" id="PTHR41700:SF1">
    <property type="entry name" value="N-ACETYLTRANSFERASE DOMAIN-CONTAINING PROTEIN"/>
    <property type="match status" value="1"/>
</dbReference>
<sequence>MAEVHVRELKGPEEMEAVVELQREVWGRAESDLVPRGLLIAVQDEGGLVAGAFVEGRMVGFVFGFPTQDPTLQHSHMLGVLEAYRGTGAALWLKRFQRDWCLARGIKKVVWTFDPLRGVNANFNLRKLGATAKTYLPDHYGPMTGINAGAPSDRLLAEWELLSERVYTRIYTPPPEPLVEGLPQTNRVEAEKPVEAFLDLEGPRLLFQIPEDWGRILREDPALALAWREHSRLVLGHYFAQGYRAVDFARNPNRYVLAKD</sequence>
<dbReference type="CDD" id="cd04301">
    <property type="entry name" value="NAT_SF"/>
    <property type="match status" value="1"/>
</dbReference>